<accession>A0AAN8SAP8</accession>
<organism evidence="2 3">
    <name type="scientific">Polyplax serrata</name>
    <name type="common">Common mouse louse</name>
    <dbReference type="NCBI Taxonomy" id="468196"/>
    <lineage>
        <taxon>Eukaryota</taxon>
        <taxon>Metazoa</taxon>
        <taxon>Ecdysozoa</taxon>
        <taxon>Arthropoda</taxon>
        <taxon>Hexapoda</taxon>
        <taxon>Insecta</taxon>
        <taxon>Pterygota</taxon>
        <taxon>Neoptera</taxon>
        <taxon>Paraneoptera</taxon>
        <taxon>Psocodea</taxon>
        <taxon>Troctomorpha</taxon>
        <taxon>Phthiraptera</taxon>
        <taxon>Anoplura</taxon>
        <taxon>Polyplacidae</taxon>
        <taxon>Polyplax</taxon>
    </lineage>
</organism>
<name>A0AAN8SAP8_POLSC</name>
<evidence type="ECO:0000256" key="1">
    <source>
        <dbReference type="SAM" id="MobiDB-lite"/>
    </source>
</evidence>
<evidence type="ECO:0000313" key="3">
    <source>
        <dbReference type="Proteomes" id="UP001372834"/>
    </source>
</evidence>
<dbReference type="Proteomes" id="UP001372834">
    <property type="component" value="Unassembled WGS sequence"/>
</dbReference>
<dbReference type="EMBL" id="JAWJWE010000002">
    <property type="protein sequence ID" value="KAK6642765.1"/>
    <property type="molecule type" value="Genomic_DNA"/>
</dbReference>
<feature type="region of interest" description="Disordered" evidence="1">
    <location>
        <begin position="63"/>
        <end position="104"/>
    </location>
</feature>
<gene>
    <name evidence="2" type="ORF">RUM43_004267</name>
</gene>
<dbReference type="AlphaFoldDB" id="A0AAN8SAP8"/>
<sequence>MSVSVLQFKDKIIPVRETERESNYAGEEEKEEFTYFVDFNQALKRHKRKYTTPTAETNALKKLQATTIVGKHSPGKETTHNDRNFEGFTPSGNDPFLAPANVTNPTANACHEAAGTKPMEKLKKFS</sequence>
<evidence type="ECO:0000313" key="2">
    <source>
        <dbReference type="EMBL" id="KAK6642765.1"/>
    </source>
</evidence>
<feature type="compositionally biased region" description="Basic and acidic residues" evidence="1">
    <location>
        <begin position="74"/>
        <end position="85"/>
    </location>
</feature>
<reference evidence="2 3" key="1">
    <citation type="submission" date="2023-10" db="EMBL/GenBank/DDBJ databases">
        <title>Genomes of two closely related lineages of the louse Polyplax serrata with different host specificities.</title>
        <authorList>
            <person name="Martinu J."/>
            <person name="Tarabai H."/>
            <person name="Stefka J."/>
            <person name="Hypsa V."/>
        </authorList>
    </citation>
    <scope>NUCLEOTIDE SEQUENCE [LARGE SCALE GENOMIC DNA]</scope>
    <source>
        <strain evidence="2">HR10_N</strain>
    </source>
</reference>
<proteinExistence type="predicted"/>
<protein>
    <submittedName>
        <fullName evidence="2">Uncharacterized protein</fullName>
    </submittedName>
</protein>
<comment type="caution">
    <text evidence="2">The sequence shown here is derived from an EMBL/GenBank/DDBJ whole genome shotgun (WGS) entry which is preliminary data.</text>
</comment>